<dbReference type="EC" id="2.7.7.105" evidence="5"/>
<feature type="binding site" evidence="5">
    <location>
        <position position="181"/>
    </location>
    <ligand>
        <name>phosphoenolpyruvate</name>
        <dbReference type="ChEBI" id="CHEBI:58702"/>
    </ligand>
</feature>
<evidence type="ECO:0000313" key="7">
    <source>
        <dbReference type="EMBL" id="GAA3376123.1"/>
    </source>
</evidence>
<evidence type="ECO:0000256" key="5">
    <source>
        <dbReference type="HAMAP-Rule" id="MF_02114"/>
    </source>
</evidence>
<evidence type="ECO:0000256" key="4">
    <source>
        <dbReference type="ARBA" id="ARBA00023134"/>
    </source>
</evidence>
<sequence length="250" mass="25791">MGANHTGGTHGRRGLATDTDGTTGRADAWSLIVPLKPLAVAKSRLASFAGDALRPQLALAFAQDTVAAALACPAVRDVAVVTDDGRAAAALASLGARIVPEGSGGGLNAALAHGARRIRLRRPQAPVAALNADLPALRPEELNRVLATASLFRRAFLRDATGIGTTLLTASPGEELRPAFGGPSRDRHLTSGAAEILLEDVDSVRQDVDTGDDLRAAFALGLGPHTTERCAAVQRCGRKGLPGSSRLPQR</sequence>
<dbReference type="RefSeq" id="WP_345040840.1">
    <property type="nucleotide sequence ID" value="NZ_BAAAYL010000001.1"/>
</dbReference>
<dbReference type="EMBL" id="BAAAYL010000001">
    <property type="protein sequence ID" value="GAA3376123.1"/>
    <property type="molecule type" value="Genomic_DNA"/>
</dbReference>
<keyword evidence="1 5" id="KW-0808">Transferase</keyword>
<keyword evidence="3 5" id="KW-0547">Nucleotide-binding</keyword>
<evidence type="ECO:0000313" key="8">
    <source>
        <dbReference type="Proteomes" id="UP001499990"/>
    </source>
</evidence>
<dbReference type="PANTHER" id="PTHR40392:SF1">
    <property type="entry name" value="2-PHOSPHO-L-LACTATE GUANYLYLTRANSFERASE"/>
    <property type="match status" value="1"/>
</dbReference>
<comment type="function">
    <text evidence="5">Guanylyltransferase that catalyzes the activation of phosphoenolpyruvate (PEP) as enolpyruvoyl-2-diphospho-5'-guanosine, via the condensation of PEP with GTP. It is involved in the biosynthesis of coenzyme F420, a hydride carrier cofactor.</text>
</comment>
<dbReference type="SUPFAM" id="SSF53448">
    <property type="entry name" value="Nucleotide-diphospho-sugar transferases"/>
    <property type="match status" value="1"/>
</dbReference>
<reference evidence="8" key="1">
    <citation type="journal article" date="2019" name="Int. J. Syst. Evol. Microbiol.">
        <title>The Global Catalogue of Microorganisms (GCM) 10K type strain sequencing project: providing services to taxonomists for standard genome sequencing and annotation.</title>
        <authorList>
            <consortium name="The Broad Institute Genomics Platform"/>
            <consortium name="The Broad Institute Genome Sequencing Center for Infectious Disease"/>
            <person name="Wu L."/>
            <person name="Ma J."/>
        </authorList>
    </citation>
    <scope>NUCLEOTIDE SEQUENCE [LARGE SCALE GENOMIC DNA]</scope>
    <source>
        <strain evidence="8">JCM 9651</strain>
    </source>
</reference>
<evidence type="ECO:0000256" key="6">
    <source>
        <dbReference type="SAM" id="MobiDB-lite"/>
    </source>
</evidence>
<keyword evidence="8" id="KW-1185">Reference proteome</keyword>
<comment type="catalytic activity">
    <reaction evidence="5">
        <text>phosphoenolpyruvate + GTP + H(+) = enolpyruvoyl-2-diphospho-5'-guanosine + diphosphate</text>
        <dbReference type="Rhea" id="RHEA:30519"/>
        <dbReference type="ChEBI" id="CHEBI:15378"/>
        <dbReference type="ChEBI" id="CHEBI:33019"/>
        <dbReference type="ChEBI" id="CHEBI:37565"/>
        <dbReference type="ChEBI" id="CHEBI:58702"/>
        <dbReference type="ChEBI" id="CHEBI:143701"/>
        <dbReference type="EC" id="2.7.7.105"/>
    </reaction>
</comment>
<accession>A0ABP6SGS8</accession>
<dbReference type="GO" id="GO:0016779">
    <property type="term" value="F:nucleotidyltransferase activity"/>
    <property type="evidence" value="ECO:0007669"/>
    <property type="project" value="UniProtKB-KW"/>
</dbReference>
<keyword evidence="2 5" id="KW-0548">Nucleotidyltransferase</keyword>
<dbReference type="InterPro" id="IPR029044">
    <property type="entry name" value="Nucleotide-diphossugar_trans"/>
</dbReference>
<comment type="pathway">
    <text evidence="5">Cofactor biosynthesis; coenzyme F420 biosynthesis.</text>
</comment>
<name>A0ABP6SGS8_9ACTN</name>
<dbReference type="HAMAP" id="MF_02114">
    <property type="entry name" value="CofC"/>
    <property type="match status" value="1"/>
</dbReference>
<evidence type="ECO:0000256" key="1">
    <source>
        <dbReference type="ARBA" id="ARBA00022679"/>
    </source>
</evidence>
<dbReference type="Gene3D" id="3.90.550.10">
    <property type="entry name" value="Spore Coat Polysaccharide Biosynthesis Protein SpsA, Chain A"/>
    <property type="match status" value="1"/>
</dbReference>
<dbReference type="NCBIfam" id="TIGR03552">
    <property type="entry name" value="F420_cofC"/>
    <property type="match status" value="1"/>
</dbReference>
<dbReference type="Pfam" id="PF01983">
    <property type="entry name" value="CofC"/>
    <property type="match status" value="1"/>
</dbReference>
<comment type="caution">
    <text evidence="7">The sequence shown here is derived from an EMBL/GenBank/DDBJ whole genome shotgun (WGS) entry which is preliminary data.</text>
</comment>
<keyword evidence="4 5" id="KW-0342">GTP-binding</keyword>
<evidence type="ECO:0000256" key="3">
    <source>
        <dbReference type="ARBA" id="ARBA00022741"/>
    </source>
</evidence>
<feature type="binding site" evidence="5">
    <location>
        <position position="165"/>
    </location>
    <ligand>
        <name>phosphoenolpyruvate</name>
        <dbReference type="ChEBI" id="CHEBI:58702"/>
    </ligand>
</feature>
<comment type="similarity">
    <text evidence="5">Belongs to the CofC family.</text>
</comment>
<dbReference type="InterPro" id="IPR002835">
    <property type="entry name" value="CofC"/>
</dbReference>
<dbReference type="Proteomes" id="UP001499990">
    <property type="component" value="Unassembled WGS sequence"/>
</dbReference>
<protein>
    <recommendedName>
        <fullName evidence="5">Phosphoenolpyruvate guanylyltransferase</fullName>
        <shortName evidence="5">PEP guanylyltransferase</shortName>
        <ecNumber evidence="5">2.7.7.105</ecNumber>
    </recommendedName>
</protein>
<feature type="binding site" evidence="5">
    <location>
        <position position="184"/>
    </location>
    <ligand>
        <name>phosphoenolpyruvate</name>
        <dbReference type="ChEBI" id="CHEBI:58702"/>
    </ligand>
</feature>
<gene>
    <name evidence="7" type="primary">cofC</name>
    <name evidence="5" type="synonym">fbiD</name>
    <name evidence="7" type="ORF">GCM10020367_46580</name>
</gene>
<evidence type="ECO:0000256" key="2">
    <source>
        <dbReference type="ARBA" id="ARBA00022695"/>
    </source>
</evidence>
<organism evidence="7 8">
    <name type="scientific">Streptomyces sannanensis</name>
    <dbReference type="NCBI Taxonomy" id="285536"/>
    <lineage>
        <taxon>Bacteria</taxon>
        <taxon>Bacillati</taxon>
        <taxon>Actinomycetota</taxon>
        <taxon>Actinomycetes</taxon>
        <taxon>Kitasatosporales</taxon>
        <taxon>Streptomycetaceae</taxon>
        <taxon>Streptomyces</taxon>
    </lineage>
</organism>
<feature type="region of interest" description="Disordered" evidence="6">
    <location>
        <begin position="1"/>
        <end position="21"/>
    </location>
</feature>
<dbReference type="PANTHER" id="PTHR40392">
    <property type="entry name" value="2-PHOSPHO-L-LACTATE GUANYLYLTRANSFERASE"/>
    <property type="match status" value="1"/>
</dbReference>
<proteinExistence type="inferred from homology"/>